<dbReference type="PIRSF" id="PIRSF037495">
    <property type="entry name" value="Opine_OX_OoxA/HcnB"/>
    <property type="match status" value="1"/>
</dbReference>
<feature type="domain" description="BFD-like [2Fe-2S]-binding" evidence="2">
    <location>
        <begin position="371"/>
        <end position="422"/>
    </location>
</feature>
<dbReference type="PANTHER" id="PTHR42949:SF3">
    <property type="entry name" value="ANAEROBIC GLYCEROL-3-PHOSPHATE DEHYDROGENASE SUBUNIT B"/>
    <property type="match status" value="1"/>
</dbReference>
<dbReference type="Proteomes" id="UP000048949">
    <property type="component" value="Unassembled WGS sequence"/>
</dbReference>
<dbReference type="Pfam" id="PF07992">
    <property type="entry name" value="Pyr_redox_2"/>
    <property type="match status" value="1"/>
</dbReference>
<dbReference type="InterPro" id="IPR007419">
    <property type="entry name" value="BFD-like_2Fe2S-bd_dom"/>
</dbReference>
<evidence type="ECO:0000259" key="3">
    <source>
        <dbReference type="Pfam" id="PF07992"/>
    </source>
</evidence>
<dbReference type="STRING" id="282199.GCA_001049735_02332"/>
<organism evidence="4 5">
    <name type="scientific">Nereida ignava</name>
    <dbReference type="NCBI Taxonomy" id="282199"/>
    <lineage>
        <taxon>Bacteria</taxon>
        <taxon>Pseudomonadati</taxon>
        <taxon>Pseudomonadota</taxon>
        <taxon>Alphaproteobacteria</taxon>
        <taxon>Rhodobacterales</taxon>
        <taxon>Roseobacteraceae</taxon>
        <taxon>Nereida</taxon>
    </lineage>
</organism>
<dbReference type="OrthoDB" id="9801699at2"/>
<accession>A0A0U1NNI2</accession>
<dbReference type="RefSeq" id="WP_074842147.1">
    <property type="nucleotide sequence ID" value="NZ_CVPC01000015.1"/>
</dbReference>
<evidence type="ECO:0000313" key="5">
    <source>
        <dbReference type="Proteomes" id="UP000048949"/>
    </source>
</evidence>
<evidence type="ECO:0000313" key="4">
    <source>
        <dbReference type="EMBL" id="CRK76276.1"/>
    </source>
</evidence>
<name>A0A0U1NNI2_9RHOB</name>
<sequence>MTKTCDIAVIGAGPAGMAAATAAARMGYDTILLDEQPSPGGQIYRAIETAGKACTDILGPDYAQGRAIVDAFRASKATWMDGALVWNISTDRVIDFSRAGASSQIAAKRIIVATGAVERPWPLPGWTLPGVTTAGALQILMKSSGVVQEDAVIAGSGPLLWLVAAQLVDAGAPPRAVIETTPRAHYRAALRHLPAALRAPGYLTKGWQLIRKVRNAGVRIVERAENLAIEGEDSVSAIRFTSKGRSEGIEATTVALHQGVVPNQQITRLLRCDHVWDASQQCFRPVTDDSGQSSVKGVYVAGDGAGIGGARSAALHGEIIALAIAACDGRGDANLLKVLQSARARDAAVRPFLEALYAPAPHVTAPADDTIICRCEEVTAGAIRQAVDLGAPGPNQVKSYLRAGMGPCQGRVCGPVVSAIIAQQRGETPEATGYYRIRPPLKPIPLSELAQFTAADGPENR</sequence>
<dbReference type="InterPro" id="IPR023753">
    <property type="entry name" value="FAD/NAD-binding_dom"/>
</dbReference>
<keyword evidence="1 4" id="KW-0560">Oxidoreductase</keyword>
<dbReference type="GO" id="GO:0050622">
    <property type="term" value="F:glycine dehydrogenase (cyanide-forming) activity"/>
    <property type="evidence" value="ECO:0007669"/>
    <property type="project" value="UniProtKB-EC"/>
</dbReference>
<evidence type="ECO:0000256" key="1">
    <source>
        <dbReference type="ARBA" id="ARBA00023002"/>
    </source>
</evidence>
<dbReference type="PRINTS" id="PR00469">
    <property type="entry name" value="PNDRDTASEII"/>
</dbReference>
<dbReference type="EC" id="1.4.99.5" evidence="4"/>
<dbReference type="InterPro" id="IPR017224">
    <property type="entry name" value="Opine_Oxase_asu/HCN_bsu"/>
</dbReference>
<dbReference type="Gene3D" id="1.10.10.1100">
    <property type="entry name" value="BFD-like [2Fe-2S]-binding domain"/>
    <property type="match status" value="1"/>
</dbReference>
<proteinExistence type="predicted"/>
<dbReference type="EMBL" id="CVQV01000015">
    <property type="protein sequence ID" value="CRK76276.1"/>
    <property type="molecule type" value="Genomic_DNA"/>
</dbReference>
<dbReference type="PRINTS" id="PR00368">
    <property type="entry name" value="FADPNR"/>
</dbReference>
<evidence type="ECO:0000259" key="2">
    <source>
        <dbReference type="Pfam" id="PF04324"/>
    </source>
</evidence>
<dbReference type="InterPro" id="IPR041854">
    <property type="entry name" value="BFD-like_2Fe2S-bd_dom_sf"/>
</dbReference>
<dbReference type="Pfam" id="PF04324">
    <property type="entry name" value="Fer2_BFD"/>
    <property type="match status" value="1"/>
</dbReference>
<keyword evidence="5" id="KW-1185">Reference proteome</keyword>
<dbReference type="InterPro" id="IPR051691">
    <property type="entry name" value="Metab_Enz_Cyan_OpOx_G3PDH"/>
</dbReference>
<dbReference type="CDD" id="cd19946">
    <property type="entry name" value="GlpA-like_Fer2_BFD-like"/>
    <property type="match status" value="1"/>
</dbReference>
<dbReference type="SUPFAM" id="SSF51905">
    <property type="entry name" value="FAD/NAD(P)-binding domain"/>
    <property type="match status" value="1"/>
</dbReference>
<dbReference type="InterPro" id="IPR036188">
    <property type="entry name" value="FAD/NAD-bd_sf"/>
</dbReference>
<feature type="domain" description="FAD/NAD(P)-binding" evidence="3">
    <location>
        <begin position="6"/>
        <end position="312"/>
    </location>
</feature>
<reference evidence="4 5" key="1">
    <citation type="submission" date="2015-04" db="EMBL/GenBank/DDBJ databases">
        <authorList>
            <person name="Syromyatnikov M.Y."/>
            <person name="Popov V.N."/>
        </authorList>
    </citation>
    <scope>NUCLEOTIDE SEQUENCE [LARGE SCALE GENOMIC DNA]</scope>
    <source>
        <strain evidence="4 5">CECT 5292</strain>
    </source>
</reference>
<dbReference type="Gene3D" id="3.50.50.60">
    <property type="entry name" value="FAD/NAD(P)-binding domain"/>
    <property type="match status" value="3"/>
</dbReference>
<dbReference type="AlphaFoldDB" id="A0A0U1NNI2"/>
<protein>
    <submittedName>
        <fullName evidence="4">Hydrogen cyanide synthase subunit HcnB</fullName>
        <ecNumber evidence="4">1.4.99.5</ecNumber>
    </submittedName>
</protein>
<gene>
    <name evidence="4" type="primary">hcnB</name>
    <name evidence="4" type="ORF">NIG5292_02333</name>
</gene>
<dbReference type="PANTHER" id="PTHR42949">
    <property type="entry name" value="ANAEROBIC GLYCEROL-3-PHOSPHATE DEHYDROGENASE SUBUNIT B"/>
    <property type="match status" value="1"/>
</dbReference>